<dbReference type="PROSITE" id="PS50109">
    <property type="entry name" value="HIS_KIN"/>
    <property type="match status" value="1"/>
</dbReference>
<evidence type="ECO:0000256" key="6">
    <source>
        <dbReference type="ARBA" id="ARBA00022679"/>
    </source>
</evidence>
<gene>
    <name evidence="13" type="primary">creC</name>
    <name evidence="13" type="ORF">ROA7450_03514</name>
</gene>
<feature type="domain" description="Histidine kinase" evidence="11">
    <location>
        <begin position="129"/>
        <end position="317"/>
    </location>
</feature>
<dbReference type="EMBL" id="FWFX01000013">
    <property type="protein sequence ID" value="SLN66238.1"/>
    <property type="molecule type" value="Genomic_DNA"/>
</dbReference>
<evidence type="ECO:0000259" key="11">
    <source>
        <dbReference type="PROSITE" id="PS50109"/>
    </source>
</evidence>
<dbReference type="SUPFAM" id="SSF55874">
    <property type="entry name" value="ATPase domain of HSP90 chaperone/DNA topoisomerase II/histidine kinase"/>
    <property type="match status" value="1"/>
</dbReference>
<dbReference type="SUPFAM" id="SSF158472">
    <property type="entry name" value="HAMP domain-like"/>
    <property type="match status" value="1"/>
</dbReference>
<comment type="catalytic activity">
    <reaction evidence="1">
        <text>ATP + protein L-histidine = ADP + protein N-phospho-L-histidine.</text>
        <dbReference type="EC" id="2.7.13.3"/>
    </reaction>
</comment>
<evidence type="ECO:0000256" key="9">
    <source>
        <dbReference type="ARBA" id="ARBA00022840"/>
    </source>
</evidence>
<dbReference type="PANTHER" id="PTHR44936">
    <property type="entry name" value="SENSOR PROTEIN CREC"/>
    <property type="match status" value="1"/>
</dbReference>
<dbReference type="AlphaFoldDB" id="A0A1X6ZZL4"/>
<evidence type="ECO:0000256" key="5">
    <source>
        <dbReference type="ARBA" id="ARBA00022553"/>
    </source>
</evidence>
<keyword evidence="4" id="KW-1003">Cell membrane</keyword>
<dbReference type="Proteomes" id="UP000193061">
    <property type="component" value="Unassembled WGS sequence"/>
</dbReference>
<dbReference type="InterPro" id="IPR003661">
    <property type="entry name" value="HisK_dim/P_dom"/>
</dbReference>
<dbReference type="PRINTS" id="PR00344">
    <property type="entry name" value="BCTRLSENSOR"/>
</dbReference>
<dbReference type="Gene3D" id="1.10.287.130">
    <property type="match status" value="1"/>
</dbReference>
<dbReference type="SUPFAM" id="SSF47384">
    <property type="entry name" value="Homodimeric domain of signal transducing histidine kinase"/>
    <property type="match status" value="1"/>
</dbReference>
<dbReference type="CDD" id="cd00082">
    <property type="entry name" value="HisKA"/>
    <property type="match status" value="1"/>
</dbReference>
<evidence type="ECO:0000256" key="7">
    <source>
        <dbReference type="ARBA" id="ARBA00022741"/>
    </source>
</evidence>
<keyword evidence="5" id="KW-0597">Phosphoprotein</keyword>
<dbReference type="Gene3D" id="6.10.340.10">
    <property type="match status" value="1"/>
</dbReference>
<evidence type="ECO:0000259" key="12">
    <source>
        <dbReference type="PROSITE" id="PS50885"/>
    </source>
</evidence>
<evidence type="ECO:0000256" key="8">
    <source>
        <dbReference type="ARBA" id="ARBA00022777"/>
    </source>
</evidence>
<dbReference type="InterPro" id="IPR050980">
    <property type="entry name" value="2C_sensor_his_kinase"/>
</dbReference>
<dbReference type="EC" id="2.7.13.3" evidence="3"/>
<keyword evidence="10" id="KW-1133">Transmembrane helix</keyword>
<dbReference type="InterPro" id="IPR003594">
    <property type="entry name" value="HATPase_dom"/>
</dbReference>
<keyword evidence="8" id="KW-0418">Kinase</keyword>
<dbReference type="SMART" id="SM00387">
    <property type="entry name" value="HATPase_c"/>
    <property type="match status" value="1"/>
</dbReference>
<evidence type="ECO:0000256" key="2">
    <source>
        <dbReference type="ARBA" id="ARBA00004651"/>
    </source>
</evidence>
<comment type="subcellular location">
    <subcellularLocation>
        <location evidence="2">Cell membrane</location>
        <topology evidence="2">Multi-pass membrane protein</topology>
    </subcellularLocation>
</comment>
<evidence type="ECO:0000256" key="3">
    <source>
        <dbReference type="ARBA" id="ARBA00012438"/>
    </source>
</evidence>
<keyword evidence="14" id="KW-1185">Reference proteome</keyword>
<dbReference type="Pfam" id="PF02518">
    <property type="entry name" value="HATPase_c"/>
    <property type="match status" value="1"/>
</dbReference>
<dbReference type="PROSITE" id="PS50885">
    <property type="entry name" value="HAMP"/>
    <property type="match status" value="1"/>
</dbReference>
<evidence type="ECO:0000256" key="4">
    <source>
        <dbReference type="ARBA" id="ARBA00022475"/>
    </source>
</evidence>
<dbReference type="InterPro" id="IPR004358">
    <property type="entry name" value="Sig_transdc_His_kin-like_C"/>
</dbReference>
<keyword evidence="10" id="KW-0472">Membrane</keyword>
<dbReference type="Pfam" id="PF00672">
    <property type="entry name" value="HAMP"/>
    <property type="match status" value="1"/>
</dbReference>
<dbReference type="InterPro" id="IPR003660">
    <property type="entry name" value="HAMP_dom"/>
</dbReference>
<evidence type="ECO:0000256" key="1">
    <source>
        <dbReference type="ARBA" id="ARBA00000085"/>
    </source>
</evidence>
<evidence type="ECO:0000313" key="13">
    <source>
        <dbReference type="EMBL" id="SLN66238.1"/>
    </source>
</evidence>
<dbReference type="GO" id="GO:0000155">
    <property type="term" value="F:phosphorelay sensor kinase activity"/>
    <property type="evidence" value="ECO:0007669"/>
    <property type="project" value="InterPro"/>
</dbReference>
<sequence length="317" mass="34242">MSKQIRQKWRPPLALVIGGTLAVILCLPVIGIGYLRLAGGVLGWLETAQLFGLMAAIATLILGFLLWRLVLRPVYKMTAHADALKDGRDDAPMPEHFGTPEFTALGRAMQDMATTLQDREAGLRAYTDHVTHELKSPLTSLIGAAELLEVEVDAEDRAQLVGTIKQSSQKMDELLQALRQLAAAREPVGRGPVRVAEVVAALARDIDVELSGDVMVPIDHESLEAVLTHLAQNAAAHGAGKVTITCEERALRVSDDGPGIASGNRERIFDPYFTTRREAGGTGMGLAIVRTMLRTVGGDIELVPCQKGAAFRLRFPE</sequence>
<name>A0A1X6ZZL4_9RHOB</name>
<evidence type="ECO:0000313" key="14">
    <source>
        <dbReference type="Proteomes" id="UP000193061"/>
    </source>
</evidence>
<dbReference type="RefSeq" id="WP_085807179.1">
    <property type="nucleotide sequence ID" value="NZ_FWFX01000013.1"/>
</dbReference>
<dbReference type="CDD" id="cd06225">
    <property type="entry name" value="HAMP"/>
    <property type="match status" value="1"/>
</dbReference>
<keyword evidence="9" id="KW-0067">ATP-binding</keyword>
<dbReference type="GO" id="GO:0005524">
    <property type="term" value="F:ATP binding"/>
    <property type="evidence" value="ECO:0007669"/>
    <property type="project" value="UniProtKB-KW"/>
</dbReference>
<reference evidence="13 14" key="1">
    <citation type="submission" date="2017-03" db="EMBL/GenBank/DDBJ databases">
        <authorList>
            <person name="Afonso C.L."/>
            <person name="Miller P.J."/>
            <person name="Scott M.A."/>
            <person name="Spackman E."/>
            <person name="Goraichik I."/>
            <person name="Dimitrov K.M."/>
            <person name="Suarez D.L."/>
            <person name="Swayne D.E."/>
        </authorList>
    </citation>
    <scope>NUCLEOTIDE SEQUENCE [LARGE SCALE GENOMIC DNA]</scope>
    <source>
        <strain evidence="13 14">CECT 7450</strain>
    </source>
</reference>
<dbReference type="InterPro" id="IPR036890">
    <property type="entry name" value="HATPase_C_sf"/>
</dbReference>
<keyword evidence="7" id="KW-0547">Nucleotide-binding</keyword>
<organism evidence="13 14">
    <name type="scientific">Roseovarius albus</name>
    <dbReference type="NCBI Taxonomy" id="1247867"/>
    <lineage>
        <taxon>Bacteria</taxon>
        <taxon>Pseudomonadati</taxon>
        <taxon>Pseudomonadota</taxon>
        <taxon>Alphaproteobacteria</taxon>
        <taxon>Rhodobacterales</taxon>
        <taxon>Roseobacteraceae</taxon>
        <taxon>Roseovarius</taxon>
    </lineage>
</organism>
<dbReference type="Gene3D" id="3.30.565.10">
    <property type="entry name" value="Histidine kinase-like ATPase, C-terminal domain"/>
    <property type="match status" value="1"/>
</dbReference>
<feature type="transmembrane region" description="Helical" evidence="10">
    <location>
        <begin position="47"/>
        <end position="67"/>
    </location>
</feature>
<dbReference type="SMART" id="SM00304">
    <property type="entry name" value="HAMP"/>
    <property type="match status" value="1"/>
</dbReference>
<keyword evidence="6 13" id="KW-0808">Transferase</keyword>
<protein>
    <recommendedName>
        <fullName evidence="3">histidine kinase</fullName>
        <ecNumber evidence="3">2.7.13.3</ecNumber>
    </recommendedName>
</protein>
<proteinExistence type="predicted"/>
<dbReference type="InterPro" id="IPR036097">
    <property type="entry name" value="HisK_dim/P_sf"/>
</dbReference>
<feature type="domain" description="HAMP" evidence="12">
    <location>
        <begin position="68"/>
        <end position="121"/>
    </location>
</feature>
<dbReference type="GO" id="GO:0005886">
    <property type="term" value="C:plasma membrane"/>
    <property type="evidence" value="ECO:0007669"/>
    <property type="project" value="UniProtKB-SubCell"/>
</dbReference>
<dbReference type="Pfam" id="PF00512">
    <property type="entry name" value="HisKA"/>
    <property type="match status" value="1"/>
</dbReference>
<dbReference type="SMART" id="SM00388">
    <property type="entry name" value="HisKA"/>
    <property type="match status" value="1"/>
</dbReference>
<evidence type="ECO:0000256" key="10">
    <source>
        <dbReference type="SAM" id="Phobius"/>
    </source>
</evidence>
<dbReference type="OrthoDB" id="9815202at2"/>
<accession>A0A1X6ZZL4</accession>
<keyword evidence="10" id="KW-0812">Transmembrane</keyword>
<dbReference type="InterPro" id="IPR005467">
    <property type="entry name" value="His_kinase_dom"/>
</dbReference>
<dbReference type="PANTHER" id="PTHR44936:SF10">
    <property type="entry name" value="SENSOR PROTEIN RSTB"/>
    <property type="match status" value="1"/>
</dbReference>
<feature type="transmembrane region" description="Helical" evidence="10">
    <location>
        <begin position="12"/>
        <end position="35"/>
    </location>
</feature>